<evidence type="ECO:0000256" key="1">
    <source>
        <dbReference type="ARBA" id="ARBA00022598"/>
    </source>
</evidence>
<dbReference type="EMBL" id="WBOS01000001">
    <property type="protein sequence ID" value="KAB2338074.1"/>
    <property type="molecule type" value="Genomic_DNA"/>
</dbReference>
<organism evidence="6 7">
    <name type="scientific">Cytobacillus depressus</name>
    <dbReference type="NCBI Taxonomy" id="1602942"/>
    <lineage>
        <taxon>Bacteria</taxon>
        <taxon>Bacillati</taxon>
        <taxon>Bacillota</taxon>
        <taxon>Bacilli</taxon>
        <taxon>Bacillales</taxon>
        <taxon>Bacillaceae</taxon>
        <taxon>Cytobacillus</taxon>
    </lineage>
</organism>
<proteinExistence type="predicted"/>
<dbReference type="RefSeq" id="WP_151532798.1">
    <property type="nucleotide sequence ID" value="NZ_WBOS01000001.1"/>
</dbReference>
<dbReference type="GO" id="GO:0004467">
    <property type="term" value="F:long-chain fatty acid-CoA ligase activity"/>
    <property type="evidence" value="ECO:0007669"/>
    <property type="project" value="TreeGrafter"/>
</dbReference>
<dbReference type="Gene3D" id="3.40.50.12780">
    <property type="entry name" value="N-terminal domain of ligase-like"/>
    <property type="match status" value="1"/>
</dbReference>
<evidence type="ECO:0000313" key="7">
    <source>
        <dbReference type="Proteomes" id="UP000481030"/>
    </source>
</evidence>
<evidence type="ECO:0000256" key="4">
    <source>
        <dbReference type="ARBA" id="ARBA00032875"/>
    </source>
</evidence>
<dbReference type="Proteomes" id="UP000481030">
    <property type="component" value="Unassembled WGS sequence"/>
</dbReference>
<dbReference type="Pfam" id="PF23562">
    <property type="entry name" value="AMP-binding_C_3"/>
    <property type="match status" value="1"/>
</dbReference>
<dbReference type="InterPro" id="IPR020845">
    <property type="entry name" value="AMP-binding_CS"/>
</dbReference>
<feature type="domain" description="AMP-dependent synthetase/ligase" evidence="5">
    <location>
        <begin position="14"/>
        <end position="430"/>
    </location>
</feature>
<dbReference type="PANTHER" id="PTHR43272:SF32">
    <property type="entry name" value="AMP-DEPENDENT SYNTHETASE_LIGASE DOMAIN-CONTAINING PROTEIN"/>
    <property type="match status" value="1"/>
</dbReference>
<dbReference type="AlphaFoldDB" id="A0A6L3VEF1"/>
<dbReference type="GO" id="GO:0016020">
    <property type="term" value="C:membrane"/>
    <property type="evidence" value="ECO:0007669"/>
    <property type="project" value="TreeGrafter"/>
</dbReference>
<accession>A0A6L3VEF1</accession>
<dbReference type="PROSITE" id="PS00455">
    <property type="entry name" value="AMP_BINDING"/>
    <property type="match status" value="1"/>
</dbReference>
<sequence length="638" mass="72672">MSSSNKTFPQSLLEWASKASDHVALREKDFGIWNEITYEAYLEQVKFLSLGFSKLGIQRGDKVAIIGDNRPEWVMSELAVQSLGGISVGIYQESLPNEISYILDHSDATIVVVEDQEQVDKVFEIREEIPKVKKIIYYDPRGMRNYQDEAVISFQEVQALGKEFAADQPLYFEKEVQKGTEHDIAIFCYTSGTTGNPKGTMLTYKNLLDMAKNLSTIDPLTEKDEYVSFLPLAWIGEQMMTMAMGLYNGITINFPEEPTTVLDNLREIGPQVMFSPPRIYEDMLSKFQVKIQDAGWLKRKMYEWCKPIGQKVAHAHFENRPVSFRTKLQYKIADYFMFSAIRDHLGLLNMKRAYTGGAPLGPDVFEFFHSIGVNVKSIYGQTEVSGIAIVHRDGDIKLDSVGIPLPGTEVKISEEGEILIRSSSICKGYYKNENSSKETIQSGWLHSGDAGRVDEEGHLYVIDRIKDVIRLESGEMFSPQFIENKLKFSSYIQEAVAIGKDRPYVVAMINIDMENVGRWAEKNQISYTTYTDLSSKREVLALIQKQVNEINQTLPEKARVKKFVLLYKELDADDEELTRTKKVRRQFVAQKYEALINGMYTENEQIKVEGKIRYRDGNEQTIHTTLQVIFMGEGEGAA</sequence>
<keyword evidence="2" id="KW-0276">Fatty acid metabolism</keyword>
<dbReference type="InterPro" id="IPR042099">
    <property type="entry name" value="ANL_N_sf"/>
</dbReference>
<evidence type="ECO:0000256" key="2">
    <source>
        <dbReference type="ARBA" id="ARBA00022832"/>
    </source>
</evidence>
<dbReference type="PANTHER" id="PTHR43272">
    <property type="entry name" value="LONG-CHAIN-FATTY-ACID--COA LIGASE"/>
    <property type="match status" value="1"/>
</dbReference>
<evidence type="ECO:0000313" key="6">
    <source>
        <dbReference type="EMBL" id="KAB2338074.1"/>
    </source>
</evidence>
<evidence type="ECO:0000259" key="5">
    <source>
        <dbReference type="Pfam" id="PF00501"/>
    </source>
</evidence>
<reference evidence="6 7" key="1">
    <citation type="journal article" date="2016" name="Antonie Van Leeuwenhoek">
        <title>Bacillus depressus sp. nov., isolated from soil of a sunflower field.</title>
        <authorList>
            <person name="Wei X."/>
            <person name="Xin D."/>
            <person name="Xin Y."/>
            <person name="Zhang H."/>
            <person name="Wang T."/>
            <person name="Zhang J."/>
        </authorList>
    </citation>
    <scope>NUCLEOTIDE SEQUENCE [LARGE SCALE GENOMIC DNA]</scope>
    <source>
        <strain evidence="6 7">BZ1</strain>
    </source>
</reference>
<dbReference type="OrthoDB" id="9778383at2"/>
<dbReference type="SUPFAM" id="SSF56801">
    <property type="entry name" value="Acetyl-CoA synthetase-like"/>
    <property type="match status" value="1"/>
</dbReference>
<protein>
    <recommendedName>
        <fullName evidence="4">Acyl-CoA synthetase</fullName>
    </recommendedName>
</protein>
<keyword evidence="7" id="KW-1185">Reference proteome</keyword>
<keyword evidence="3" id="KW-0443">Lipid metabolism</keyword>
<comment type="caution">
    <text evidence="6">The sequence shown here is derived from an EMBL/GenBank/DDBJ whole genome shotgun (WGS) entry which is preliminary data.</text>
</comment>
<name>A0A6L3VEF1_9BACI</name>
<evidence type="ECO:0000256" key="3">
    <source>
        <dbReference type="ARBA" id="ARBA00023098"/>
    </source>
</evidence>
<dbReference type="InterPro" id="IPR000873">
    <property type="entry name" value="AMP-dep_synth/lig_dom"/>
</dbReference>
<dbReference type="Pfam" id="PF00501">
    <property type="entry name" value="AMP-binding"/>
    <property type="match status" value="1"/>
</dbReference>
<keyword evidence="1 6" id="KW-0436">Ligase</keyword>
<gene>
    <name evidence="6" type="ORF">F7731_00400</name>
</gene>